<dbReference type="InterPro" id="IPR036388">
    <property type="entry name" value="WH-like_DNA-bd_sf"/>
</dbReference>
<dbReference type="SUPFAM" id="SSF46785">
    <property type="entry name" value="Winged helix' DNA-binding domain"/>
    <property type="match status" value="1"/>
</dbReference>
<gene>
    <name evidence="6" type="ORF">R1Y80_18530</name>
</gene>
<dbReference type="InterPro" id="IPR002577">
    <property type="entry name" value="HTH_HxlR"/>
</dbReference>
<evidence type="ECO:0000256" key="2">
    <source>
        <dbReference type="ARBA" id="ARBA00023125"/>
    </source>
</evidence>
<dbReference type="RefSeq" id="WP_239475326.1">
    <property type="nucleotide sequence ID" value="NZ_CP136798.1"/>
</dbReference>
<dbReference type="InterPro" id="IPR036390">
    <property type="entry name" value="WH_DNA-bd_sf"/>
</dbReference>
<evidence type="ECO:0000256" key="4">
    <source>
        <dbReference type="SAM" id="MobiDB-lite"/>
    </source>
</evidence>
<keyword evidence="2" id="KW-0238">DNA-binding</keyword>
<proteinExistence type="predicted"/>
<feature type="domain" description="HTH hxlR-type" evidence="5">
    <location>
        <begin position="41"/>
        <end position="139"/>
    </location>
</feature>
<dbReference type="Gene3D" id="1.10.10.10">
    <property type="entry name" value="Winged helix-like DNA-binding domain superfamily/Winged helix DNA-binding domain"/>
    <property type="match status" value="1"/>
</dbReference>
<feature type="region of interest" description="Disordered" evidence="4">
    <location>
        <begin position="1"/>
        <end position="38"/>
    </location>
</feature>
<dbReference type="InterPro" id="IPR011991">
    <property type="entry name" value="ArsR-like_HTH"/>
</dbReference>
<organism evidence="6">
    <name type="scientific">Streptomyces sp. JL1001</name>
    <dbReference type="NCBI Taxonomy" id="3078227"/>
    <lineage>
        <taxon>Bacteria</taxon>
        <taxon>Bacillati</taxon>
        <taxon>Actinomycetota</taxon>
        <taxon>Actinomycetes</taxon>
        <taxon>Kitasatosporales</taxon>
        <taxon>Streptomycetaceae</taxon>
        <taxon>Streptomyces</taxon>
    </lineage>
</organism>
<evidence type="ECO:0000256" key="3">
    <source>
        <dbReference type="ARBA" id="ARBA00023163"/>
    </source>
</evidence>
<dbReference type="EMBL" id="CP136798">
    <property type="protein sequence ID" value="XCN15515.1"/>
    <property type="molecule type" value="Genomic_DNA"/>
</dbReference>
<dbReference type="Pfam" id="PF01638">
    <property type="entry name" value="HxlR"/>
    <property type="match status" value="1"/>
</dbReference>
<dbReference type="GO" id="GO:0003677">
    <property type="term" value="F:DNA binding"/>
    <property type="evidence" value="ECO:0007669"/>
    <property type="project" value="UniProtKB-KW"/>
</dbReference>
<keyword evidence="1" id="KW-0805">Transcription regulation</keyword>
<feature type="compositionally biased region" description="Basic and acidic residues" evidence="4">
    <location>
        <begin position="11"/>
        <end position="26"/>
    </location>
</feature>
<dbReference type="PANTHER" id="PTHR33204">
    <property type="entry name" value="TRANSCRIPTIONAL REGULATOR, MARR FAMILY"/>
    <property type="match status" value="1"/>
</dbReference>
<name>A0AAU8KIL7_9ACTN</name>
<keyword evidence="3" id="KW-0804">Transcription</keyword>
<evidence type="ECO:0000259" key="5">
    <source>
        <dbReference type="PROSITE" id="PS51118"/>
    </source>
</evidence>
<accession>A0AAU8KIL7</accession>
<evidence type="ECO:0000313" key="6">
    <source>
        <dbReference type="EMBL" id="XCN15515.1"/>
    </source>
</evidence>
<sequence length="149" mass="16427">MRHAVSEQPVDEGHPTETHAADDRELTPTARGRTARPEPDCPVEVALAAVSGRWTTLVLRELMGGPLGFSELRERLPELSAKVLSQRLRELGERGLVSVERRRGFPVRTSYSLTGSGRALRPLLIELYATGEALLTMEPSMGVRRLMGN</sequence>
<dbReference type="CDD" id="cd00090">
    <property type="entry name" value="HTH_ARSR"/>
    <property type="match status" value="1"/>
</dbReference>
<dbReference type="PROSITE" id="PS51118">
    <property type="entry name" value="HTH_HXLR"/>
    <property type="match status" value="1"/>
</dbReference>
<dbReference type="AlphaFoldDB" id="A0AAU8KIL7"/>
<evidence type="ECO:0000256" key="1">
    <source>
        <dbReference type="ARBA" id="ARBA00023015"/>
    </source>
</evidence>
<protein>
    <submittedName>
        <fullName evidence="6">Helix-turn-helix domain-containing protein</fullName>
    </submittedName>
</protein>
<reference evidence="6" key="1">
    <citation type="submission" date="2023-10" db="EMBL/GenBank/DDBJ databases">
        <title>Complete genome sequence of Streptomyces sp. JL1001.</title>
        <authorList>
            <person name="Jiang L."/>
        </authorList>
    </citation>
    <scope>NUCLEOTIDE SEQUENCE</scope>
    <source>
        <strain evidence="6">JL1001</strain>
    </source>
</reference>